<accession>A0A0G0JDN9</accession>
<gene>
    <name evidence="1" type="ORF">US86_C0008G0006</name>
</gene>
<evidence type="ECO:0000313" key="2">
    <source>
        <dbReference type="Proteomes" id="UP000034235"/>
    </source>
</evidence>
<proteinExistence type="predicted"/>
<protein>
    <submittedName>
        <fullName evidence="1">Uncharacterized protein</fullName>
    </submittedName>
</protein>
<evidence type="ECO:0000313" key="1">
    <source>
        <dbReference type="EMBL" id="KKQ65783.1"/>
    </source>
</evidence>
<dbReference type="AlphaFoldDB" id="A0A0G0JDN9"/>
<organism evidence="1 2">
    <name type="scientific">Candidatus Daviesbacteria bacterium GW2011_GWA2_38_24</name>
    <dbReference type="NCBI Taxonomy" id="1618422"/>
    <lineage>
        <taxon>Bacteria</taxon>
        <taxon>Candidatus Daviesiibacteriota</taxon>
    </lineage>
</organism>
<dbReference type="Proteomes" id="UP000034235">
    <property type="component" value="Unassembled WGS sequence"/>
</dbReference>
<sequence length="68" mass="8260">MERKQDILTIEERVVSYYCVSGYDRFYLKPPPEPTISDVIANARPKPLRARERRRLKREREILARLNW</sequence>
<name>A0A0G0JDN9_9BACT</name>
<reference evidence="1 2" key="1">
    <citation type="journal article" date="2015" name="Nature">
        <title>rRNA introns, odd ribosomes, and small enigmatic genomes across a large radiation of phyla.</title>
        <authorList>
            <person name="Brown C.T."/>
            <person name="Hug L.A."/>
            <person name="Thomas B.C."/>
            <person name="Sharon I."/>
            <person name="Castelle C.J."/>
            <person name="Singh A."/>
            <person name="Wilkins M.J."/>
            <person name="Williams K.H."/>
            <person name="Banfield J.F."/>
        </authorList>
    </citation>
    <scope>NUCLEOTIDE SEQUENCE [LARGE SCALE GENOMIC DNA]</scope>
</reference>
<dbReference type="EMBL" id="LBUP01000008">
    <property type="protein sequence ID" value="KKQ65783.1"/>
    <property type="molecule type" value="Genomic_DNA"/>
</dbReference>
<comment type="caution">
    <text evidence="1">The sequence shown here is derived from an EMBL/GenBank/DDBJ whole genome shotgun (WGS) entry which is preliminary data.</text>
</comment>